<dbReference type="InterPro" id="IPR051158">
    <property type="entry name" value="Metallophosphoesterase_sf"/>
</dbReference>
<dbReference type="Proteomes" id="UP000284731">
    <property type="component" value="Unassembled WGS sequence"/>
</dbReference>
<dbReference type="SUPFAM" id="SSF56300">
    <property type="entry name" value="Metallo-dependent phosphatases"/>
    <property type="match status" value="1"/>
</dbReference>
<dbReference type="InterPro" id="IPR004843">
    <property type="entry name" value="Calcineurin-like_PHP"/>
</dbReference>
<evidence type="ECO:0000313" key="2">
    <source>
        <dbReference type="EMBL" id="RGT55081.1"/>
    </source>
</evidence>
<sequence length="273" mass="31229">MRTIILVSVVMILLLALIVFLGWPHKIDATRKKIYSPLISKRVRICVISDLHSQSFGKDNERIIRMVNKHKPDLIVFPGDIFTPRGDNESMLALMHALRQYPRVYISGNHDQVLKEKLQEYVIAMRSDGVQVLLDDSEVMNINGQLLEIIGLTDGGPKMDKTVEEVDSLCMTAYYRILLSHRPHHIAFYEQLPVNLIISGHAHGGQWAIPFIRQGLYAPQQGLFPRYTHGIKNLDGRLLYISRGFATGNKFFVRLYNNPELGFIDLLPINEKR</sequence>
<protein>
    <recommendedName>
        <fullName evidence="1">Calcineurin-like phosphoesterase domain-containing protein</fullName>
    </recommendedName>
</protein>
<dbReference type="GO" id="GO:0016787">
    <property type="term" value="F:hydrolase activity"/>
    <property type="evidence" value="ECO:0007669"/>
    <property type="project" value="InterPro"/>
</dbReference>
<dbReference type="AlphaFoldDB" id="A0A412PD20"/>
<dbReference type="InterPro" id="IPR029052">
    <property type="entry name" value="Metallo-depent_PP-like"/>
</dbReference>
<dbReference type="Pfam" id="PF00149">
    <property type="entry name" value="Metallophos"/>
    <property type="match status" value="1"/>
</dbReference>
<dbReference type="EMBL" id="QRWX01000003">
    <property type="protein sequence ID" value="RGT55081.1"/>
    <property type="molecule type" value="Genomic_DNA"/>
</dbReference>
<reference evidence="2 3" key="1">
    <citation type="submission" date="2018-08" db="EMBL/GenBank/DDBJ databases">
        <title>A genome reference for cultivated species of the human gut microbiota.</title>
        <authorList>
            <person name="Zou Y."/>
            <person name="Xue W."/>
            <person name="Luo G."/>
        </authorList>
    </citation>
    <scope>NUCLEOTIDE SEQUENCE [LARGE SCALE GENOMIC DNA]</scope>
    <source>
        <strain evidence="2 3">AF18-46</strain>
    </source>
</reference>
<accession>A0A412PD20</accession>
<evidence type="ECO:0000259" key="1">
    <source>
        <dbReference type="Pfam" id="PF00149"/>
    </source>
</evidence>
<dbReference type="PANTHER" id="PTHR31302">
    <property type="entry name" value="TRANSMEMBRANE PROTEIN WITH METALLOPHOSPHOESTERASE DOMAIN-RELATED"/>
    <property type="match status" value="1"/>
</dbReference>
<dbReference type="RefSeq" id="WP_006526133.1">
    <property type="nucleotide sequence ID" value="NZ_CABJCF010000003.1"/>
</dbReference>
<proteinExistence type="predicted"/>
<comment type="caution">
    <text evidence="2">The sequence shown here is derived from an EMBL/GenBank/DDBJ whole genome shotgun (WGS) entry which is preliminary data.</text>
</comment>
<feature type="domain" description="Calcineurin-like phosphoesterase" evidence="1">
    <location>
        <begin position="44"/>
        <end position="204"/>
    </location>
</feature>
<gene>
    <name evidence="2" type="ORF">DWX20_07940</name>
</gene>
<dbReference type="Gene3D" id="3.60.21.10">
    <property type="match status" value="1"/>
</dbReference>
<evidence type="ECO:0000313" key="3">
    <source>
        <dbReference type="Proteomes" id="UP000284731"/>
    </source>
</evidence>
<name>A0A412PD20_9FIRM</name>
<organism evidence="2 3">
    <name type="scientific">Solobacterium moorei</name>
    <dbReference type="NCBI Taxonomy" id="102148"/>
    <lineage>
        <taxon>Bacteria</taxon>
        <taxon>Bacillati</taxon>
        <taxon>Bacillota</taxon>
        <taxon>Erysipelotrichia</taxon>
        <taxon>Erysipelotrichales</taxon>
        <taxon>Erysipelotrichaceae</taxon>
        <taxon>Solobacterium</taxon>
    </lineage>
</organism>
<dbReference type="PANTHER" id="PTHR31302:SF0">
    <property type="entry name" value="TRANSMEMBRANE PROTEIN WITH METALLOPHOSPHOESTERASE DOMAIN"/>
    <property type="match status" value="1"/>
</dbReference>